<dbReference type="InterPro" id="IPR018490">
    <property type="entry name" value="cNMP-bd_dom_sf"/>
</dbReference>
<evidence type="ECO:0000313" key="2">
    <source>
        <dbReference type="EMBL" id="OPB89317.1"/>
    </source>
</evidence>
<dbReference type="InterPro" id="IPR014710">
    <property type="entry name" value="RmlC-like_jellyroll"/>
</dbReference>
<comment type="caution">
    <text evidence="2">The sequence shown here is derived from an EMBL/GenBank/DDBJ whole genome shotgun (WGS) entry which is preliminary data.</text>
</comment>
<dbReference type="EMBL" id="MBDS01000014">
    <property type="protein sequence ID" value="OPB89317.1"/>
    <property type="molecule type" value="Genomic_DNA"/>
</dbReference>
<dbReference type="PROSITE" id="PS50042">
    <property type="entry name" value="CNMP_BINDING_3"/>
    <property type="match status" value="1"/>
</dbReference>
<protein>
    <recommendedName>
        <fullName evidence="1">Cyclic nucleotide-binding domain-containing protein</fullName>
    </recommendedName>
</protein>
<dbReference type="SUPFAM" id="SSF51206">
    <property type="entry name" value="cAMP-binding domain-like"/>
    <property type="match status" value="1"/>
</dbReference>
<feature type="domain" description="Cyclic nucleotide-binding" evidence="1">
    <location>
        <begin position="6"/>
        <end position="114"/>
    </location>
</feature>
<sequence length="192" mass="22800">MEIIQFFEHFFTVNSEDIRDIRENFKYRECAPNIFLEKKGDITNNLYFVISGFLQVYTETENSEEVITSQINCPTRLITTFESFNSGEPSKEYLKTITKASFLTITKEKFFELLYKDERWTNAFKEIYEQGHTYNEQRYNDLLTLNAEERYLKLMQTRPELINNIPVKILASFIGIKPQSLSRVRRAITLNK</sequence>
<dbReference type="Proteomes" id="UP000190016">
    <property type="component" value="Unassembled WGS sequence"/>
</dbReference>
<reference evidence="2 3" key="1">
    <citation type="submission" date="2016-07" db="EMBL/GenBank/DDBJ databases">
        <title>Revisiting the Taxonomy of the Elizabethkingia Genus based on Whole-Genome Sequencing, Optical Mapping, and MALDI-TOF.</title>
        <authorList>
            <person name="Nicholson A.C."/>
        </authorList>
    </citation>
    <scope>NUCLEOTIDE SEQUENCE [LARGE SCALE GENOMIC DNA]</scope>
    <source>
        <strain evidence="2 3">C1558</strain>
    </source>
</reference>
<dbReference type="Pfam" id="PF00027">
    <property type="entry name" value="cNMP_binding"/>
    <property type="match status" value="1"/>
</dbReference>
<organism evidence="2 3">
    <name type="scientific">Elizabethkingia ursingii</name>
    <dbReference type="NCBI Taxonomy" id="1756150"/>
    <lineage>
        <taxon>Bacteria</taxon>
        <taxon>Pseudomonadati</taxon>
        <taxon>Bacteroidota</taxon>
        <taxon>Flavobacteriia</taxon>
        <taxon>Flavobacteriales</taxon>
        <taxon>Weeksellaceae</taxon>
        <taxon>Elizabethkingia</taxon>
    </lineage>
</organism>
<evidence type="ECO:0000313" key="3">
    <source>
        <dbReference type="Proteomes" id="UP000190016"/>
    </source>
</evidence>
<accession>A0ABX3N9R3</accession>
<proteinExistence type="predicted"/>
<keyword evidence="3" id="KW-1185">Reference proteome</keyword>
<evidence type="ECO:0000259" key="1">
    <source>
        <dbReference type="PROSITE" id="PS50042"/>
    </source>
</evidence>
<dbReference type="InterPro" id="IPR000595">
    <property type="entry name" value="cNMP-bd_dom"/>
</dbReference>
<gene>
    <name evidence="2" type="ORF">BB021_05715</name>
</gene>
<dbReference type="CDD" id="cd00038">
    <property type="entry name" value="CAP_ED"/>
    <property type="match status" value="1"/>
</dbReference>
<dbReference type="Gene3D" id="2.60.120.10">
    <property type="entry name" value="Jelly Rolls"/>
    <property type="match status" value="1"/>
</dbReference>
<name>A0ABX3N9R3_9FLAO</name>